<dbReference type="KEGG" id="mdu:MDUV_53110"/>
<evidence type="ECO:0000313" key="1">
    <source>
        <dbReference type="EMBL" id="BBX20451.1"/>
    </source>
</evidence>
<dbReference type="EMBL" id="AP022563">
    <property type="protein sequence ID" value="BBX20451.1"/>
    <property type="molecule type" value="Genomic_DNA"/>
</dbReference>
<sequence>MRVENGWFDQMEKQIAKSTLLRGARRMTLAAGAVCVVAMSWTGVASADDHDLKADPSTPVAGPVAEKGIRKRAVQGEVRKNGDQGEVRASLKAVPKIRAKAFGNLGDNHYRCREHWDDFC</sequence>
<accession>A0A7I7KAA6</accession>
<gene>
    <name evidence="1" type="ORF">MDUV_53110</name>
</gene>
<organism evidence="1 2">
    <name type="scientific">Mycolicibacterium duvalii</name>
    <dbReference type="NCBI Taxonomy" id="39688"/>
    <lineage>
        <taxon>Bacteria</taxon>
        <taxon>Bacillati</taxon>
        <taxon>Actinomycetota</taxon>
        <taxon>Actinomycetes</taxon>
        <taxon>Mycobacteriales</taxon>
        <taxon>Mycobacteriaceae</taxon>
        <taxon>Mycolicibacterium</taxon>
    </lineage>
</organism>
<keyword evidence="2" id="KW-1185">Reference proteome</keyword>
<reference evidence="1 2" key="1">
    <citation type="journal article" date="2019" name="Emerg. Microbes Infect.">
        <title>Comprehensive subspecies identification of 175 nontuberculous mycobacteria species based on 7547 genomic profiles.</title>
        <authorList>
            <person name="Matsumoto Y."/>
            <person name="Kinjo T."/>
            <person name="Motooka D."/>
            <person name="Nabeya D."/>
            <person name="Jung N."/>
            <person name="Uechi K."/>
            <person name="Horii T."/>
            <person name="Iida T."/>
            <person name="Fujita J."/>
            <person name="Nakamura S."/>
        </authorList>
    </citation>
    <scope>NUCLEOTIDE SEQUENCE [LARGE SCALE GENOMIC DNA]</scope>
    <source>
        <strain evidence="1 2">JCM 6396</strain>
    </source>
</reference>
<evidence type="ECO:0000313" key="2">
    <source>
        <dbReference type="Proteomes" id="UP000467006"/>
    </source>
</evidence>
<dbReference type="AlphaFoldDB" id="A0A7I7KAA6"/>
<dbReference type="Proteomes" id="UP000467006">
    <property type="component" value="Chromosome"/>
</dbReference>
<protein>
    <submittedName>
        <fullName evidence="1">Uncharacterized protein</fullName>
    </submittedName>
</protein>
<proteinExistence type="predicted"/>
<name>A0A7I7KAA6_9MYCO</name>